<keyword evidence="3" id="KW-1185">Reference proteome</keyword>
<reference evidence="2 3" key="1">
    <citation type="journal article" date="2018" name="Nat. Genet.">
        <title>The Rosa genome provides new insights in the design of modern roses.</title>
        <authorList>
            <person name="Bendahmane M."/>
        </authorList>
    </citation>
    <scope>NUCLEOTIDE SEQUENCE [LARGE SCALE GENOMIC DNA]</scope>
    <source>
        <strain evidence="3">cv. Old Blush</strain>
    </source>
</reference>
<organism evidence="2 3">
    <name type="scientific">Rosa chinensis</name>
    <name type="common">China rose</name>
    <dbReference type="NCBI Taxonomy" id="74649"/>
    <lineage>
        <taxon>Eukaryota</taxon>
        <taxon>Viridiplantae</taxon>
        <taxon>Streptophyta</taxon>
        <taxon>Embryophyta</taxon>
        <taxon>Tracheophyta</taxon>
        <taxon>Spermatophyta</taxon>
        <taxon>Magnoliopsida</taxon>
        <taxon>eudicotyledons</taxon>
        <taxon>Gunneridae</taxon>
        <taxon>Pentapetalae</taxon>
        <taxon>rosids</taxon>
        <taxon>fabids</taxon>
        <taxon>Rosales</taxon>
        <taxon>Rosaceae</taxon>
        <taxon>Rosoideae</taxon>
        <taxon>Rosoideae incertae sedis</taxon>
        <taxon>Rosa</taxon>
    </lineage>
</organism>
<dbReference type="EMBL" id="PDCK01000040">
    <property type="protein sequence ID" value="PRQ47624.1"/>
    <property type="molecule type" value="Genomic_DNA"/>
</dbReference>
<comment type="caution">
    <text evidence="2">The sequence shown here is derived from an EMBL/GenBank/DDBJ whole genome shotgun (WGS) entry which is preliminary data.</text>
</comment>
<sequence>MIQLSYILLNFKLCFFNQYGNHCSPLKFLLFAEVAFLNFFFFYMKLQAHFFYGHKSCDLVLGNVFFTEENPTDFMIWSFEILSSVIFFNWFEFMVSFCV</sequence>
<accession>A0A2P6RMH1</accession>
<gene>
    <name evidence="2" type="ORF">RchiOBHm_Chr2g0101711</name>
</gene>
<evidence type="ECO:0000313" key="2">
    <source>
        <dbReference type="EMBL" id="PRQ47624.1"/>
    </source>
</evidence>
<feature type="transmembrane region" description="Helical" evidence="1">
    <location>
        <begin position="28"/>
        <end position="46"/>
    </location>
</feature>
<keyword evidence="1" id="KW-1133">Transmembrane helix</keyword>
<dbReference type="Gramene" id="PRQ47624">
    <property type="protein sequence ID" value="PRQ47624"/>
    <property type="gene ID" value="RchiOBHm_Chr2g0101711"/>
</dbReference>
<name>A0A2P6RMH1_ROSCH</name>
<evidence type="ECO:0000256" key="1">
    <source>
        <dbReference type="SAM" id="Phobius"/>
    </source>
</evidence>
<proteinExistence type="predicted"/>
<feature type="transmembrane region" description="Helical" evidence="1">
    <location>
        <begin position="74"/>
        <end position="91"/>
    </location>
</feature>
<dbReference type="Proteomes" id="UP000238479">
    <property type="component" value="Chromosome 2"/>
</dbReference>
<keyword evidence="1" id="KW-0472">Membrane</keyword>
<protein>
    <submittedName>
        <fullName evidence="2">Uncharacterized protein</fullName>
    </submittedName>
</protein>
<keyword evidence="1" id="KW-0812">Transmembrane</keyword>
<dbReference type="AlphaFoldDB" id="A0A2P6RMH1"/>
<evidence type="ECO:0000313" key="3">
    <source>
        <dbReference type="Proteomes" id="UP000238479"/>
    </source>
</evidence>